<dbReference type="AlphaFoldDB" id="A0A0A9GMD2"/>
<sequence>MYVILENLASEGPIKRILGERVDNLKT</sequence>
<protein>
    <submittedName>
        <fullName evidence="1">Uncharacterized protein</fullName>
    </submittedName>
</protein>
<reference evidence="1" key="1">
    <citation type="submission" date="2014-09" db="EMBL/GenBank/DDBJ databases">
        <authorList>
            <person name="Magalhaes I.L.F."/>
            <person name="Oliveira U."/>
            <person name="Santos F.R."/>
            <person name="Vidigal T.H.D.A."/>
            <person name="Brescovit A.D."/>
            <person name="Santos A.J."/>
        </authorList>
    </citation>
    <scope>NUCLEOTIDE SEQUENCE</scope>
    <source>
        <tissue evidence="1">Shoot tissue taken approximately 20 cm above the soil surface</tissue>
    </source>
</reference>
<proteinExistence type="predicted"/>
<evidence type="ECO:0000313" key="1">
    <source>
        <dbReference type="EMBL" id="JAE26300.1"/>
    </source>
</evidence>
<reference evidence="1" key="2">
    <citation type="journal article" date="2015" name="Data Brief">
        <title>Shoot transcriptome of the giant reed, Arundo donax.</title>
        <authorList>
            <person name="Barrero R.A."/>
            <person name="Guerrero F.D."/>
            <person name="Moolhuijzen P."/>
            <person name="Goolsby J.A."/>
            <person name="Tidwell J."/>
            <person name="Bellgard S.E."/>
            <person name="Bellgard M.I."/>
        </authorList>
    </citation>
    <scope>NUCLEOTIDE SEQUENCE</scope>
    <source>
        <tissue evidence="1">Shoot tissue taken approximately 20 cm above the soil surface</tissue>
    </source>
</reference>
<accession>A0A0A9GMD2</accession>
<organism evidence="1">
    <name type="scientific">Arundo donax</name>
    <name type="common">Giant reed</name>
    <name type="synonym">Donax arundinaceus</name>
    <dbReference type="NCBI Taxonomy" id="35708"/>
    <lineage>
        <taxon>Eukaryota</taxon>
        <taxon>Viridiplantae</taxon>
        <taxon>Streptophyta</taxon>
        <taxon>Embryophyta</taxon>
        <taxon>Tracheophyta</taxon>
        <taxon>Spermatophyta</taxon>
        <taxon>Magnoliopsida</taxon>
        <taxon>Liliopsida</taxon>
        <taxon>Poales</taxon>
        <taxon>Poaceae</taxon>
        <taxon>PACMAD clade</taxon>
        <taxon>Arundinoideae</taxon>
        <taxon>Arundineae</taxon>
        <taxon>Arundo</taxon>
    </lineage>
</organism>
<name>A0A0A9GMD2_ARUDO</name>
<dbReference type="EMBL" id="GBRH01171596">
    <property type="protein sequence ID" value="JAE26300.1"/>
    <property type="molecule type" value="Transcribed_RNA"/>
</dbReference>